<evidence type="ECO:0000313" key="5">
    <source>
        <dbReference type="Proteomes" id="UP000323000"/>
    </source>
</evidence>
<dbReference type="Pfam" id="PF14392">
    <property type="entry name" value="zf-CCHC_4"/>
    <property type="match status" value="1"/>
</dbReference>
<dbReference type="Pfam" id="PF14111">
    <property type="entry name" value="DUF4283"/>
    <property type="match status" value="1"/>
</dbReference>
<comment type="caution">
    <text evidence="4">The sequence shown here is derived from an EMBL/GenBank/DDBJ whole genome shotgun (WGS) entry which is preliminary data.</text>
</comment>
<dbReference type="InterPro" id="IPR025558">
    <property type="entry name" value="DUF4283"/>
</dbReference>
<sequence length="501" mass="54352">MDPTEIARLCESLSLQSKGEKLWGVKDQLKIEAGKKLELCLVGKLISSKYVNTDAFRAVMPKIWRAQGLEIEVIQDNTFLFYFRSQDDRCRVLAGGPWSFDNSLLVMEKLNGLGEIGKVQFQRVEFWVQIHNAPLLCMTKELGEYLGRIIGDLVDIDVGSSGECFGKYLRVRVGIDISQPLQRFIRMDLEGDGSESLLLLRYERLPDYCFCYGLVGHSYPVCKKRLSGGARALATEFDYGQWLRATNPPENFKQTSGRRAGNGDSSVSRGLPPLFTGLQVSNTSGVSRRETESERGQRVREQVQSEKAGGRDTDLLLNVGAVGDSLGGQVQRTSEALVTDGVFLAATATGLGGNIDDGGQGNKVFTFESSATGGSVSSQVAFEGRDQNIGAGLYSAAGTRIDDLEGFQNVCVGDDGGLYKVAVGVASTTDLREEVGVDSDSFSGQIPVGRTMVEVGAVQVKGRWKRWARESGVRTSESSGTDSLNGKRGKAVCEVTQGELV</sequence>
<name>A0A5C7HVE7_9ROSI</name>
<dbReference type="PANTHER" id="PTHR31286">
    <property type="entry name" value="GLYCINE-RICH CELL WALL STRUCTURAL PROTEIN 1.8-LIKE"/>
    <property type="match status" value="1"/>
</dbReference>
<dbReference type="Proteomes" id="UP000323000">
    <property type="component" value="Chromosome 5"/>
</dbReference>
<proteinExistence type="predicted"/>
<feature type="domain" description="DUF4283" evidence="2">
    <location>
        <begin position="36"/>
        <end position="110"/>
    </location>
</feature>
<feature type="domain" description="Zinc knuckle CX2CX4HX4C" evidence="3">
    <location>
        <begin position="175"/>
        <end position="224"/>
    </location>
</feature>
<reference evidence="5" key="1">
    <citation type="journal article" date="2019" name="Gigascience">
        <title>De novo genome assembly of the endangered Acer yangbiense, a plant species with extremely small populations endemic to Yunnan Province, China.</title>
        <authorList>
            <person name="Yang J."/>
            <person name="Wariss H.M."/>
            <person name="Tao L."/>
            <person name="Zhang R."/>
            <person name="Yun Q."/>
            <person name="Hollingsworth P."/>
            <person name="Dao Z."/>
            <person name="Luo G."/>
            <person name="Guo H."/>
            <person name="Ma Y."/>
            <person name="Sun W."/>
        </authorList>
    </citation>
    <scope>NUCLEOTIDE SEQUENCE [LARGE SCALE GENOMIC DNA]</scope>
    <source>
        <strain evidence="5">cv. Malutang</strain>
    </source>
</reference>
<accession>A0A5C7HVE7</accession>
<feature type="region of interest" description="Disordered" evidence="1">
    <location>
        <begin position="248"/>
        <end position="309"/>
    </location>
</feature>
<dbReference type="AlphaFoldDB" id="A0A5C7HVE7"/>
<dbReference type="EMBL" id="VAHF01000005">
    <property type="protein sequence ID" value="TXG60815.1"/>
    <property type="molecule type" value="Genomic_DNA"/>
</dbReference>
<dbReference type="OrthoDB" id="10506418at2759"/>
<feature type="compositionally biased region" description="Polar residues" evidence="1">
    <location>
        <begin position="248"/>
        <end position="268"/>
    </location>
</feature>
<evidence type="ECO:0000259" key="2">
    <source>
        <dbReference type="Pfam" id="PF14111"/>
    </source>
</evidence>
<evidence type="ECO:0000256" key="1">
    <source>
        <dbReference type="SAM" id="MobiDB-lite"/>
    </source>
</evidence>
<dbReference type="InterPro" id="IPR025836">
    <property type="entry name" value="Zn_knuckle_CX2CX4HX4C"/>
</dbReference>
<keyword evidence="5" id="KW-1185">Reference proteome</keyword>
<feature type="compositionally biased region" description="Basic and acidic residues" evidence="1">
    <location>
        <begin position="287"/>
        <end position="309"/>
    </location>
</feature>
<protein>
    <recommendedName>
        <fullName evidence="6">DUF4283 domain-containing protein</fullName>
    </recommendedName>
</protein>
<dbReference type="InterPro" id="IPR040256">
    <property type="entry name" value="At4g02000-like"/>
</dbReference>
<evidence type="ECO:0000259" key="3">
    <source>
        <dbReference type="Pfam" id="PF14392"/>
    </source>
</evidence>
<dbReference type="PANTHER" id="PTHR31286:SF167">
    <property type="entry name" value="OS09G0268800 PROTEIN"/>
    <property type="match status" value="1"/>
</dbReference>
<evidence type="ECO:0008006" key="6">
    <source>
        <dbReference type="Google" id="ProtNLM"/>
    </source>
</evidence>
<gene>
    <name evidence="4" type="ORF">EZV62_012178</name>
</gene>
<organism evidence="4 5">
    <name type="scientific">Acer yangbiense</name>
    <dbReference type="NCBI Taxonomy" id="1000413"/>
    <lineage>
        <taxon>Eukaryota</taxon>
        <taxon>Viridiplantae</taxon>
        <taxon>Streptophyta</taxon>
        <taxon>Embryophyta</taxon>
        <taxon>Tracheophyta</taxon>
        <taxon>Spermatophyta</taxon>
        <taxon>Magnoliopsida</taxon>
        <taxon>eudicotyledons</taxon>
        <taxon>Gunneridae</taxon>
        <taxon>Pentapetalae</taxon>
        <taxon>rosids</taxon>
        <taxon>malvids</taxon>
        <taxon>Sapindales</taxon>
        <taxon>Sapindaceae</taxon>
        <taxon>Hippocastanoideae</taxon>
        <taxon>Acereae</taxon>
        <taxon>Acer</taxon>
    </lineage>
</organism>
<evidence type="ECO:0000313" key="4">
    <source>
        <dbReference type="EMBL" id="TXG60815.1"/>
    </source>
</evidence>